<comment type="caution">
    <text evidence="1">The sequence shown here is derived from an EMBL/GenBank/DDBJ whole genome shotgun (WGS) entry which is preliminary data.</text>
</comment>
<dbReference type="AlphaFoldDB" id="A0AA36JL69"/>
<proteinExistence type="predicted"/>
<reference evidence="1" key="1">
    <citation type="submission" date="2023-08" db="EMBL/GenBank/DDBJ databases">
        <authorList>
            <person name="Chen Y."/>
            <person name="Shah S."/>
            <person name="Dougan E. K."/>
            <person name="Thang M."/>
            <person name="Chan C."/>
        </authorList>
    </citation>
    <scope>NUCLEOTIDE SEQUENCE</scope>
</reference>
<protein>
    <submittedName>
        <fullName evidence="1">Uncharacterized protein</fullName>
    </submittedName>
</protein>
<name>A0AA36JL69_9DINO</name>
<gene>
    <name evidence="1" type="ORF">EVOR1521_LOCUS29753</name>
</gene>
<keyword evidence="2" id="KW-1185">Reference proteome</keyword>
<accession>A0AA36JL69</accession>
<organism evidence="1 2">
    <name type="scientific">Effrenium voratum</name>
    <dbReference type="NCBI Taxonomy" id="2562239"/>
    <lineage>
        <taxon>Eukaryota</taxon>
        <taxon>Sar</taxon>
        <taxon>Alveolata</taxon>
        <taxon>Dinophyceae</taxon>
        <taxon>Suessiales</taxon>
        <taxon>Symbiodiniaceae</taxon>
        <taxon>Effrenium</taxon>
    </lineage>
</organism>
<evidence type="ECO:0000313" key="2">
    <source>
        <dbReference type="Proteomes" id="UP001178507"/>
    </source>
</evidence>
<evidence type="ECO:0000313" key="1">
    <source>
        <dbReference type="EMBL" id="CAJ1408272.1"/>
    </source>
</evidence>
<sequence length="158" mass="17042">MGRVPLRLVKAMKCTKMMCPSGWAPKPALNAGENAVLHLCHSQTCTTEDDSTRCCREAGTPCQDFGLAFGCPSDSFLFDMGFCHRSPCVAQDHRFCCQHIKQDQEEQQFDMTKGIHLEAVLICSGRAMGIRAAAITGVKTNGAGDLSTFLTGAPLARG</sequence>
<dbReference type="Proteomes" id="UP001178507">
    <property type="component" value="Unassembled WGS sequence"/>
</dbReference>
<dbReference type="EMBL" id="CAUJNA010003713">
    <property type="protein sequence ID" value="CAJ1408272.1"/>
    <property type="molecule type" value="Genomic_DNA"/>
</dbReference>